<feature type="chain" id="PRO_5032995009" evidence="1">
    <location>
        <begin position="27"/>
        <end position="494"/>
    </location>
</feature>
<evidence type="ECO:0000256" key="1">
    <source>
        <dbReference type="SAM" id="SignalP"/>
    </source>
</evidence>
<proteinExistence type="predicted"/>
<accession>A0A831WAB1</accession>
<reference evidence="2" key="1">
    <citation type="journal article" date="2020" name="mSystems">
        <title>Genome- and Community-Level Interaction Insights into Carbon Utilization and Element Cycling Functions of Hydrothermarchaeota in Hydrothermal Sediment.</title>
        <authorList>
            <person name="Zhou Z."/>
            <person name="Liu Y."/>
            <person name="Xu W."/>
            <person name="Pan J."/>
            <person name="Luo Z.H."/>
            <person name="Li M."/>
        </authorList>
    </citation>
    <scope>NUCLEOTIDE SEQUENCE [LARGE SCALE GENOMIC DNA]</scope>
    <source>
        <strain evidence="2">HyVt-443</strain>
    </source>
</reference>
<comment type="caution">
    <text evidence="2">The sequence shown here is derived from an EMBL/GenBank/DDBJ whole genome shotgun (WGS) entry which is preliminary data.</text>
</comment>
<dbReference type="EMBL" id="DRKP01000192">
    <property type="protein sequence ID" value="HEB97835.1"/>
    <property type="molecule type" value="Genomic_DNA"/>
</dbReference>
<dbReference type="InterPro" id="IPR017467">
    <property type="entry name" value="CHP03016_PEP-CTERM"/>
</dbReference>
<sequence length="494" mass="56437">MARAGMGLVGILGAVGLLALAGNATAAKGWHTNYGLTTQVIGTDNVDLAPDGNSDLGIRIRPSVGIRRDARRNKLYFQYALDYLDYLDSSSSRDQFRHFLTANWNSELYDNVLFLDARANADQNLLVPFGRVGGDDFNNTRNTTQTFTYSISPYTKLHFKGFADLELRYTFDQVLYSDSLARDSYSNAVDLRLDSGREFSRTPWAVSGQYRRVRYDEAGGSLDFGRDSTYKTTLARLSYVIDRRWRPNVYVGYDNNDFATTRDEPQGAIYGAGVTWTPSPRTELDLAYGHRFFGNNWYMRFNHRQRKSVFRASLTHDIQSSRDEIVTQQTFQAQDPFGNPIIDPVTGEPLRITIDTPTLTNETYILSRFDLGYDLRVSRRDTASIGAYYTIRDYQVSRREENRYGVNANWSHGLAANMNANVRFWWETLDYGESLIFDPRLTDYDLWSISLGVTRQLTARTRISFDLSHLNRDSDSPLLTYTENRATVTLGTNW</sequence>
<dbReference type="InterPro" id="IPR011250">
    <property type="entry name" value="OMP/PagP_B-barrel"/>
</dbReference>
<organism evidence="2">
    <name type="scientific">Sedimenticola thiotaurini</name>
    <dbReference type="NCBI Taxonomy" id="1543721"/>
    <lineage>
        <taxon>Bacteria</taxon>
        <taxon>Pseudomonadati</taxon>
        <taxon>Pseudomonadota</taxon>
        <taxon>Gammaproteobacteria</taxon>
        <taxon>Chromatiales</taxon>
        <taxon>Sedimenticolaceae</taxon>
        <taxon>Sedimenticola</taxon>
    </lineage>
</organism>
<dbReference type="NCBIfam" id="TIGR03016">
    <property type="entry name" value="pepcterm_hypo_1"/>
    <property type="match status" value="1"/>
</dbReference>
<keyword evidence="1" id="KW-0732">Signal</keyword>
<protein>
    <submittedName>
        <fullName evidence="2">TIGR03016 family PEP-CTERM system-associated outer membrane protein</fullName>
    </submittedName>
</protein>
<gene>
    <name evidence="2" type="ORF">ENI96_15560</name>
</gene>
<evidence type="ECO:0000313" key="2">
    <source>
        <dbReference type="EMBL" id="HEB97835.1"/>
    </source>
</evidence>
<dbReference type="AlphaFoldDB" id="A0A831WAB1"/>
<feature type="signal peptide" evidence="1">
    <location>
        <begin position="1"/>
        <end position="26"/>
    </location>
</feature>
<dbReference type="SUPFAM" id="SSF56925">
    <property type="entry name" value="OMPA-like"/>
    <property type="match status" value="1"/>
</dbReference>
<name>A0A831WAB1_9GAMM</name>
<dbReference type="Proteomes" id="UP000886251">
    <property type="component" value="Unassembled WGS sequence"/>
</dbReference>